<keyword evidence="2" id="KW-1185">Reference proteome</keyword>
<name>A0A9W4WWB2_9GLOM</name>
<evidence type="ECO:0000313" key="1">
    <source>
        <dbReference type="EMBL" id="CAI2176971.1"/>
    </source>
</evidence>
<proteinExistence type="predicted"/>
<reference evidence="1" key="1">
    <citation type="submission" date="2022-08" db="EMBL/GenBank/DDBJ databases">
        <authorList>
            <person name="Kallberg Y."/>
            <person name="Tangrot J."/>
            <person name="Rosling A."/>
        </authorList>
    </citation>
    <scope>NUCLEOTIDE SEQUENCE</scope>
    <source>
        <strain evidence="1">Wild A</strain>
    </source>
</reference>
<sequence>MPLLMRQRLRNHFLVGLVLFGAEFVDFIKPLIQQMRKLQDRIIMTNCNSKRVLVSRGLSMCTSNLPQANDMAGQMTDIIISQIFIFKKSNKHPQNLLREYSKTAWTLP</sequence>
<comment type="caution">
    <text evidence="1">The sequence shown here is derived from an EMBL/GenBank/DDBJ whole genome shotgun (WGS) entry which is preliminary data.</text>
</comment>
<organism evidence="1 2">
    <name type="scientific">Funneliformis geosporum</name>
    <dbReference type="NCBI Taxonomy" id="1117311"/>
    <lineage>
        <taxon>Eukaryota</taxon>
        <taxon>Fungi</taxon>
        <taxon>Fungi incertae sedis</taxon>
        <taxon>Mucoromycota</taxon>
        <taxon>Glomeromycotina</taxon>
        <taxon>Glomeromycetes</taxon>
        <taxon>Glomerales</taxon>
        <taxon>Glomeraceae</taxon>
        <taxon>Funneliformis</taxon>
    </lineage>
</organism>
<evidence type="ECO:0000313" key="2">
    <source>
        <dbReference type="Proteomes" id="UP001153678"/>
    </source>
</evidence>
<protein>
    <submittedName>
        <fullName evidence="1">18776_t:CDS:1</fullName>
    </submittedName>
</protein>
<accession>A0A9W4WWB2</accession>
<dbReference type="Proteomes" id="UP001153678">
    <property type="component" value="Unassembled WGS sequence"/>
</dbReference>
<gene>
    <name evidence="1" type="ORF">FWILDA_LOCUS7851</name>
</gene>
<dbReference type="EMBL" id="CAMKVN010001588">
    <property type="protein sequence ID" value="CAI2176971.1"/>
    <property type="molecule type" value="Genomic_DNA"/>
</dbReference>
<dbReference type="OrthoDB" id="10451604at2759"/>
<dbReference type="AlphaFoldDB" id="A0A9W4WWB2"/>